<dbReference type="RefSeq" id="WP_277533695.1">
    <property type="nucleotide sequence ID" value="NZ_JAPDIA010000007.1"/>
</dbReference>
<dbReference type="GO" id="GO:0003677">
    <property type="term" value="F:DNA binding"/>
    <property type="evidence" value="ECO:0007669"/>
    <property type="project" value="UniProtKB-UniRule"/>
</dbReference>
<keyword evidence="1 2" id="KW-0238">DNA-binding</keyword>
<dbReference type="PANTHER" id="PTHR43479">
    <property type="entry name" value="ACREF/ENVCD OPERON REPRESSOR-RELATED"/>
    <property type="match status" value="1"/>
</dbReference>
<dbReference type="PANTHER" id="PTHR43479:SF11">
    <property type="entry name" value="ACREF_ENVCD OPERON REPRESSOR-RELATED"/>
    <property type="match status" value="1"/>
</dbReference>
<dbReference type="InterPro" id="IPR050624">
    <property type="entry name" value="HTH-type_Tx_Regulator"/>
</dbReference>
<dbReference type="AlphaFoldDB" id="A0A9X4QTI2"/>
<comment type="caution">
    <text evidence="4">The sequence shown here is derived from an EMBL/GenBank/DDBJ whole genome shotgun (WGS) entry which is preliminary data.</text>
</comment>
<dbReference type="InterPro" id="IPR009057">
    <property type="entry name" value="Homeodomain-like_sf"/>
</dbReference>
<dbReference type="PROSITE" id="PS50977">
    <property type="entry name" value="HTH_TETR_2"/>
    <property type="match status" value="1"/>
</dbReference>
<evidence type="ECO:0000256" key="2">
    <source>
        <dbReference type="PROSITE-ProRule" id="PRU00335"/>
    </source>
</evidence>
<feature type="DNA-binding region" description="H-T-H motif" evidence="2">
    <location>
        <begin position="35"/>
        <end position="54"/>
    </location>
</feature>
<organism evidence="4 5">
    <name type="scientific">Cohnella rhizosphaerae</name>
    <dbReference type="NCBI Taxonomy" id="1457232"/>
    <lineage>
        <taxon>Bacteria</taxon>
        <taxon>Bacillati</taxon>
        <taxon>Bacillota</taxon>
        <taxon>Bacilli</taxon>
        <taxon>Bacillales</taxon>
        <taxon>Paenibacillaceae</taxon>
        <taxon>Cohnella</taxon>
    </lineage>
</organism>
<dbReference type="InterPro" id="IPR001647">
    <property type="entry name" value="HTH_TetR"/>
</dbReference>
<evidence type="ECO:0000256" key="1">
    <source>
        <dbReference type="ARBA" id="ARBA00023125"/>
    </source>
</evidence>
<evidence type="ECO:0000259" key="3">
    <source>
        <dbReference type="PROSITE" id="PS50977"/>
    </source>
</evidence>
<dbReference type="EMBL" id="JAPDIA010000007">
    <property type="protein sequence ID" value="MDG0811211.1"/>
    <property type="molecule type" value="Genomic_DNA"/>
</dbReference>
<feature type="domain" description="HTH tetR-type" evidence="3">
    <location>
        <begin position="12"/>
        <end position="72"/>
    </location>
</feature>
<dbReference type="Gene3D" id="1.10.357.10">
    <property type="entry name" value="Tetracycline Repressor, domain 2"/>
    <property type="match status" value="1"/>
</dbReference>
<protein>
    <submittedName>
        <fullName evidence="4">TetR/AcrR family transcriptional regulator</fullName>
    </submittedName>
</protein>
<sequence>MAATEHAQAIRKDTKEWIALALLELLKTKKIAKLTVSEVVKKAGVSLMAFYRNYESLDQVFMAHYEPKFADIFNKIANQISHEQKIADLTHFFHAMTSEIRLAIEAGCTDLLYQVFKSHIARFYDGLNPFPDWTGAKRNYWIHYMSAGVFEVWITWIKNGQQETLEEISNLIRLFHR</sequence>
<dbReference type="Pfam" id="PF14278">
    <property type="entry name" value="TetR_C_8"/>
    <property type="match status" value="1"/>
</dbReference>
<dbReference type="SUPFAM" id="SSF46689">
    <property type="entry name" value="Homeodomain-like"/>
    <property type="match status" value="1"/>
</dbReference>
<reference evidence="4" key="1">
    <citation type="submission" date="2022-10" db="EMBL/GenBank/DDBJ databases">
        <title>Comparative genomic analysis of Cohnella hashimotonis sp. nov., isolated from the International Space Station.</title>
        <authorList>
            <person name="Simpson A."/>
            <person name="Venkateswaran K."/>
        </authorList>
    </citation>
    <scope>NUCLEOTIDE SEQUENCE</scope>
    <source>
        <strain evidence="4">DSM 28161</strain>
    </source>
</reference>
<name>A0A9X4QTI2_9BACL</name>
<gene>
    <name evidence="4" type="ORF">OMP40_18965</name>
</gene>
<dbReference type="InterPro" id="IPR039532">
    <property type="entry name" value="TetR_C_Firmicutes"/>
</dbReference>
<evidence type="ECO:0000313" key="5">
    <source>
        <dbReference type="Proteomes" id="UP001153404"/>
    </source>
</evidence>
<proteinExistence type="predicted"/>
<evidence type="ECO:0000313" key="4">
    <source>
        <dbReference type="EMBL" id="MDG0811211.1"/>
    </source>
</evidence>
<dbReference type="Proteomes" id="UP001153404">
    <property type="component" value="Unassembled WGS sequence"/>
</dbReference>
<accession>A0A9X4QTI2</accession>
<keyword evidence="5" id="KW-1185">Reference proteome</keyword>